<dbReference type="GO" id="GO:0016787">
    <property type="term" value="F:hydrolase activity"/>
    <property type="evidence" value="ECO:0007669"/>
    <property type="project" value="UniProtKB-KW"/>
</dbReference>
<comment type="caution">
    <text evidence="4">The sequence shown here is derived from an EMBL/GenBank/DDBJ whole genome shotgun (WGS) entry which is preliminary data.</text>
</comment>
<dbReference type="PANTHER" id="PTHR43046:SF14">
    <property type="entry name" value="MUTT_NUDIX FAMILY PROTEIN"/>
    <property type="match status" value="1"/>
</dbReference>
<dbReference type="PROSITE" id="PS00893">
    <property type="entry name" value="NUDIX_BOX"/>
    <property type="match status" value="1"/>
</dbReference>
<dbReference type="Gene3D" id="3.90.79.10">
    <property type="entry name" value="Nucleoside Triphosphate Pyrophosphohydrolase"/>
    <property type="match status" value="1"/>
</dbReference>
<feature type="domain" description="Nudix hydrolase" evidence="3">
    <location>
        <begin position="7"/>
        <end position="144"/>
    </location>
</feature>
<dbReference type="InterPro" id="IPR015797">
    <property type="entry name" value="NUDIX_hydrolase-like_dom_sf"/>
</dbReference>
<dbReference type="PROSITE" id="PS51462">
    <property type="entry name" value="NUDIX"/>
    <property type="match status" value="1"/>
</dbReference>
<dbReference type="AlphaFoldDB" id="A0A1G2K3S3"/>
<dbReference type="Pfam" id="PF00293">
    <property type="entry name" value="NUDIX"/>
    <property type="match status" value="1"/>
</dbReference>
<evidence type="ECO:0000256" key="2">
    <source>
        <dbReference type="ARBA" id="ARBA00022801"/>
    </source>
</evidence>
<name>A0A1G2K3S3_9BACT</name>
<evidence type="ECO:0000313" key="5">
    <source>
        <dbReference type="Proteomes" id="UP000177152"/>
    </source>
</evidence>
<sequence length="150" mass="16924">MPQEQLSKIGNSSICPSAIIVKGGRILLGLRNYTPDKWKTISVWTTPGGRCDDNETIESALRREVKEEIDITDLTIRAFICETPGAKEGDTVPMFYCTTTEEPRLMEQEKFSEWRWVPIPEYVKGGSWSVMNPGGHKIVSEFLNGQNVNM</sequence>
<dbReference type="Proteomes" id="UP000177152">
    <property type="component" value="Unassembled WGS sequence"/>
</dbReference>
<evidence type="ECO:0000256" key="1">
    <source>
        <dbReference type="ARBA" id="ARBA00001946"/>
    </source>
</evidence>
<dbReference type="SUPFAM" id="SSF55811">
    <property type="entry name" value="Nudix"/>
    <property type="match status" value="1"/>
</dbReference>
<dbReference type="PANTHER" id="PTHR43046">
    <property type="entry name" value="GDP-MANNOSE MANNOSYL HYDROLASE"/>
    <property type="match status" value="1"/>
</dbReference>
<keyword evidence="2" id="KW-0378">Hydrolase</keyword>
<proteinExistence type="predicted"/>
<protein>
    <recommendedName>
        <fullName evidence="3">Nudix hydrolase domain-containing protein</fullName>
    </recommendedName>
</protein>
<reference evidence="4 5" key="1">
    <citation type="journal article" date="2016" name="Nat. Commun.">
        <title>Thousands of microbial genomes shed light on interconnected biogeochemical processes in an aquifer system.</title>
        <authorList>
            <person name="Anantharaman K."/>
            <person name="Brown C.T."/>
            <person name="Hug L.A."/>
            <person name="Sharon I."/>
            <person name="Castelle C.J."/>
            <person name="Probst A.J."/>
            <person name="Thomas B.C."/>
            <person name="Singh A."/>
            <person name="Wilkins M.J."/>
            <person name="Karaoz U."/>
            <person name="Brodie E.L."/>
            <person name="Williams K.H."/>
            <person name="Hubbard S.S."/>
            <person name="Banfield J.F."/>
        </authorList>
    </citation>
    <scope>NUCLEOTIDE SEQUENCE [LARGE SCALE GENOMIC DNA]</scope>
</reference>
<dbReference type="InterPro" id="IPR000086">
    <property type="entry name" value="NUDIX_hydrolase_dom"/>
</dbReference>
<organism evidence="4 5">
    <name type="scientific">Candidatus Sungbacteria bacterium RIFCSPHIGHO2_01_FULL_47_32</name>
    <dbReference type="NCBI Taxonomy" id="1802264"/>
    <lineage>
        <taxon>Bacteria</taxon>
        <taxon>Candidatus Sungiibacteriota</taxon>
    </lineage>
</organism>
<gene>
    <name evidence="4" type="ORF">A2633_03815</name>
</gene>
<dbReference type="InterPro" id="IPR020084">
    <property type="entry name" value="NUDIX_hydrolase_CS"/>
</dbReference>
<dbReference type="EMBL" id="MHQC01000044">
    <property type="protein sequence ID" value="OGZ94064.1"/>
    <property type="molecule type" value="Genomic_DNA"/>
</dbReference>
<comment type="cofactor">
    <cofactor evidence="1">
        <name>Mg(2+)</name>
        <dbReference type="ChEBI" id="CHEBI:18420"/>
    </cofactor>
</comment>
<evidence type="ECO:0000313" key="4">
    <source>
        <dbReference type="EMBL" id="OGZ94064.1"/>
    </source>
</evidence>
<accession>A0A1G2K3S3</accession>
<evidence type="ECO:0000259" key="3">
    <source>
        <dbReference type="PROSITE" id="PS51462"/>
    </source>
</evidence>